<sequence>MSRMNTRAVLALVLVASLQALASPITGITFAAGPEQALAVRAPAPAAAATARSRVQQLGADRYVRLATLHTRDDEHLLEARLLNHVMIEPGLAIRAADESESEDTEEAETDDEAEFEETVEEVIERRGNSRVFATSARPILAGMRPPHVIPNPKDPDFGKLTATPVRTTTTTASAKSTATTTPRATTAPSTTMTTTTTTTTTTTSTRDAAAASIPTGLGCFPSNVKSIPTGVNYTATDLASSWWCADSSEYAFIGFSYSVDECQSPSTLLASFTRMRKQFGARDVRLYGACDATWFNDALVDAAASANLDVYHLIWFGFDGDDQRKSRYSAFVKTMRTNPKAPFVFKNVAIGSEPLYDGVLSATNLVTEIFSMKSKMAPYGTKATFSEMPYGLQINNGAPSTMAAADFVEGNVLPFFDSQATTGANAWGVVSWSLSYFASLAPGKIIRMTQTGWPSDQSVWKANTPTAVSSILSQASYYALLDSKCSWFNANGGIGWFAHIYSDDSLPGWGLLNNGNLKFPFAPKSSC</sequence>
<feature type="region of interest" description="Disordered" evidence="15">
    <location>
        <begin position="169"/>
        <end position="204"/>
    </location>
</feature>
<dbReference type="PANTHER" id="PTHR16631">
    <property type="entry name" value="GLUCAN 1,3-BETA-GLUCOSIDASE"/>
    <property type="match status" value="1"/>
</dbReference>
<evidence type="ECO:0000256" key="9">
    <source>
        <dbReference type="ARBA" id="ARBA00023277"/>
    </source>
</evidence>
<dbReference type="AlphaFoldDB" id="U5GYH6"/>
<dbReference type="GO" id="GO:0071555">
    <property type="term" value="P:cell wall organization"/>
    <property type="evidence" value="ECO:0007669"/>
    <property type="project" value="UniProtKB-KW"/>
</dbReference>
<evidence type="ECO:0000256" key="12">
    <source>
        <dbReference type="ARBA" id="ARBA00037649"/>
    </source>
</evidence>
<feature type="chain" id="PRO_5009724287" description="glucan endo-1,3-beta-D-glucosidase" evidence="16">
    <location>
        <begin position="23"/>
        <end position="528"/>
    </location>
</feature>
<evidence type="ECO:0000256" key="3">
    <source>
        <dbReference type="ARBA" id="ARBA00008773"/>
    </source>
</evidence>
<evidence type="ECO:0000256" key="2">
    <source>
        <dbReference type="ARBA" id="ARBA00004401"/>
    </source>
</evidence>
<protein>
    <recommendedName>
        <fullName evidence="4">glucan endo-1,3-beta-D-glucosidase</fullName>
        <ecNumber evidence="4">3.2.1.39</ecNumber>
    </recommendedName>
    <alternativeName>
        <fullName evidence="14">Endo-1,3-beta-glucanase btgC</fullName>
    </alternativeName>
    <alternativeName>
        <fullName evidence="13">Laminarinase btgC</fullName>
    </alternativeName>
</protein>
<comment type="subcellular location">
    <subcellularLocation>
        <location evidence="2">Cell membrane</location>
        <topology evidence="2">Single-pass type II membrane protein</topology>
    </subcellularLocation>
</comment>
<evidence type="ECO:0000256" key="5">
    <source>
        <dbReference type="ARBA" id="ARBA00022475"/>
    </source>
</evidence>
<dbReference type="EMBL" id="GL541643">
    <property type="protein sequence ID" value="KDE09845.1"/>
    <property type="molecule type" value="Genomic_DNA"/>
</dbReference>
<dbReference type="InterPro" id="IPR017853">
    <property type="entry name" value="GH"/>
</dbReference>
<evidence type="ECO:0000256" key="14">
    <source>
        <dbReference type="ARBA" id="ARBA00043078"/>
    </source>
</evidence>
<dbReference type="Proteomes" id="UP000017200">
    <property type="component" value="Unassembled WGS sequence"/>
</dbReference>
<dbReference type="EnsemblFungi" id="MVLG_00243T0">
    <property type="protein sequence ID" value="MVLG_00243T0"/>
    <property type="gene ID" value="MVLG_00243"/>
</dbReference>
<accession>U5GYH6</accession>
<evidence type="ECO:0000256" key="4">
    <source>
        <dbReference type="ARBA" id="ARBA00012780"/>
    </source>
</evidence>
<feature type="compositionally biased region" description="Acidic residues" evidence="15">
    <location>
        <begin position="99"/>
        <end position="116"/>
    </location>
</feature>
<reference evidence="18" key="4">
    <citation type="submission" date="2015-06" db="UniProtKB">
        <authorList>
            <consortium name="EnsemblFungi"/>
        </authorList>
    </citation>
    <scope>IDENTIFICATION</scope>
</reference>
<evidence type="ECO:0000313" key="19">
    <source>
        <dbReference type="Proteomes" id="UP000017200"/>
    </source>
</evidence>
<evidence type="ECO:0000256" key="6">
    <source>
        <dbReference type="ARBA" id="ARBA00022801"/>
    </source>
</evidence>
<comment type="function">
    <text evidence="12">Glucanases play a role in cell expansion during growth, in cell-cell fusion during mating, and in spore release during sporulation. This enzyme may be involved in beta-glucan degradation. Active on laminarin and lichenan.</text>
</comment>
<dbReference type="GO" id="GO:0000272">
    <property type="term" value="P:polysaccharide catabolic process"/>
    <property type="evidence" value="ECO:0007669"/>
    <property type="project" value="UniProtKB-KW"/>
</dbReference>
<keyword evidence="11" id="KW-0624">Polysaccharide degradation</keyword>
<evidence type="ECO:0000256" key="13">
    <source>
        <dbReference type="ARBA" id="ARBA00042373"/>
    </source>
</evidence>
<keyword evidence="6" id="KW-0378">Hydrolase</keyword>
<dbReference type="HOGENOM" id="CLU_601479_0_0_1"/>
<keyword evidence="8" id="KW-0325">Glycoprotein</keyword>
<evidence type="ECO:0000313" key="18">
    <source>
        <dbReference type="EnsemblFungi" id="MVLG_00243T0"/>
    </source>
</evidence>
<reference evidence="17 19" key="3">
    <citation type="journal article" date="2015" name="BMC Genomics">
        <title>Sex and parasites: genomic and transcriptomic analysis of Microbotryum lychnidis-dioicae, the biotrophic and plant-castrating anther smut fungus.</title>
        <authorList>
            <person name="Perlin M.H."/>
            <person name="Amselem J."/>
            <person name="Fontanillas E."/>
            <person name="Toh S.S."/>
            <person name="Chen Z."/>
            <person name="Goldberg J."/>
            <person name="Duplessis S."/>
            <person name="Henrissat B."/>
            <person name="Young S."/>
            <person name="Zeng Q."/>
            <person name="Aguileta G."/>
            <person name="Petit E."/>
            <person name="Badouin H."/>
            <person name="Andrews J."/>
            <person name="Razeeq D."/>
            <person name="Gabaldon T."/>
            <person name="Quesneville H."/>
            <person name="Giraud T."/>
            <person name="Hood M.E."/>
            <person name="Schultz D.J."/>
            <person name="Cuomo C.A."/>
        </authorList>
    </citation>
    <scope>NUCLEOTIDE SEQUENCE [LARGE SCALE GENOMIC DNA]</scope>
    <source>
        <strain evidence="17">P1A1 Lamole</strain>
        <strain evidence="19">p1A1 Lamole</strain>
    </source>
</reference>
<dbReference type="InterPro" id="IPR050732">
    <property type="entry name" value="Beta-glucan_modifiers"/>
</dbReference>
<dbReference type="PANTHER" id="PTHR16631:SF17">
    <property type="entry name" value="GLUCAN ENDO-1,3-BETA-GLUCOSIDASE BTGC"/>
    <property type="match status" value="1"/>
</dbReference>
<dbReference type="InParanoid" id="U5GYH6"/>
<dbReference type="SMR" id="U5GYH6"/>
<comment type="catalytic activity">
    <reaction evidence="1">
        <text>Hydrolysis of (1-&gt;3)-beta-D-glucosidic linkages in (1-&gt;3)-beta-D-glucans.</text>
        <dbReference type="EC" id="3.2.1.39"/>
    </reaction>
</comment>
<reference evidence="17" key="2">
    <citation type="submission" date="2010-11" db="EMBL/GenBank/DDBJ databases">
        <authorList>
            <consortium name="The Broad Institute Genome Sequencing Platform"/>
            <person name="Earl A."/>
            <person name="Ward D."/>
            <person name="Feldgarden M."/>
            <person name="Gevers D."/>
            <person name="Butler R."/>
            <person name="Young S.K."/>
            <person name="Zeng Q."/>
            <person name="Gargeya S."/>
            <person name="Fitzgerald M."/>
            <person name="Haas B."/>
            <person name="Abouelleil A."/>
            <person name="Alvarado L."/>
            <person name="Arachchi H.M."/>
            <person name="Berlin A."/>
            <person name="Brown A."/>
            <person name="Chapman S.B."/>
            <person name="Chen Z."/>
            <person name="Dunbar C."/>
            <person name="Freedman E."/>
            <person name="Gearin G."/>
            <person name="Gellesch M."/>
            <person name="Goldberg J."/>
            <person name="Griggs A."/>
            <person name="Gujja S."/>
            <person name="Heilman E."/>
            <person name="Heiman D."/>
            <person name="Howarth C."/>
            <person name="Larson L."/>
            <person name="Lui A."/>
            <person name="MacDonald P.J.P."/>
            <person name="Mehta T."/>
            <person name="Montmayeur A."/>
            <person name="Murphy C."/>
            <person name="Neiman D."/>
            <person name="Pearson M."/>
            <person name="Priest M."/>
            <person name="Roberts A."/>
            <person name="Saif S."/>
            <person name="Shea T."/>
            <person name="Shenoy N."/>
            <person name="Sisk P."/>
            <person name="Stolte C."/>
            <person name="Sykes S."/>
            <person name="White J."/>
            <person name="Yandava C."/>
            <person name="Wortman J."/>
            <person name="Nusbaum C."/>
            <person name="Birren B."/>
        </authorList>
    </citation>
    <scope>NUCLEOTIDE SEQUENCE</scope>
    <source>
        <strain evidence="17">P1A1 Lamole</strain>
    </source>
</reference>
<dbReference type="EC" id="3.2.1.39" evidence="4"/>
<feature type="signal peptide" evidence="16">
    <location>
        <begin position="1"/>
        <end position="22"/>
    </location>
</feature>
<evidence type="ECO:0000256" key="16">
    <source>
        <dbReference type="SAM" id="SignalP"/>
    </source>
</evidence>
<dbReference type="GO" id="GO:0009277">
    <property type="term" value="C:fungal-type cell wall"/>
    <property type="evidence" value="ECO:0007669"/>
    <property type="project" value="TreeGrafter"/>
</dbReference>
<dbReference type="GO" id="GO:0009986">
    <property type="term" value="C:cell surface"/>
    <property type="evidence" value="ECO:0007669"/>
    <property type="project" value="TreeGrafter"/>
</dbReference>
<evidence type="ECO:0000313" key="17">
    <source>
        <dbReference type="EMBL" id="KDE09845.1"/>
    </source>
</evidence>
<dbReference type="EMBL" id="AEIJ01000015">
    <property type="status" value="NOT_ANNOTATED_CDS"/>
    <property type="molecule type" value="Genomic_DNA"/>
</dbReference>
<gene>
    <name evidence="17" type="ORF">MVLG_00243</name>
</gene>
<reference evidence="19" key="1">
    <citation type="submission" date="2010-11" db="EMBL/GenBank/DDBJ databases">
        <title>The genome sequence of Microbotryum violaceum strain p1A1 Lamole.</title>
        <authorList>
            <person name="Cuomo C."/>
            <person name="Perlin M."/>
            <person name="Young S.K."/>
            <person name="Zeng Q."/>
            <person name="Gargeya S."/>
            <person name="Alvarado L."/>
            <person name="Berlin A."/>
            <person name="Chapman S.B."/>
            <person name="Chen Z."/>
            <person name="Freedman E."/>
            <person name="Gellesch M."/>
            <person name="Goldberg J."/>
            <person name="Griggs A."/>
            <person name="Gujja S."/>
            <person name="Heilman E."/>
            <person name="Heiman D."/>
            <person name="Howarth C."/>
            <person name="Mehta T."/>
            <person name="Neiman D."/>
            <person name="Pearson M."/>
            <person name="Roberts A."/>
            <person name="Saif S."/>
            <person name="Shea T."/>
            <person name="Shenoy N."/>
            <person name="Sisk P."/>
            <person name="Stolte C."/>
            <person name="Sykes S."/>
            <person name="White J."/>
            <person name="Yandava C."/>
            <person name="Haas B."/>
            <person name="Nusbaum C."/>
            <person name="Birren B."/>
        </authorList>
    </citation>
    <scope>NUCLEOTIDE SEQUENCE [LARGE SCALE GENOMIC DNA]</scope>
    <source>
        <strain evidence="19">p1A1 Lamole</strain>
    </source>
</reference>
<evidence type="ECO:0000256" key="10">
    <source>
        <dbReference type="ARBA" id="ARBA00023316"/>
    </source>
</evidence>
<evidence type="ECO:0000256" key="11">
    <source>
        <dbReference type="ARBA" id="ARBA00023326"/>
    </source>
</evidence>
<evidence type="ECO:0000256" key="8">
    <source>
        <dbReference type="ARBA" id="ARBA00023180"/>
    </source>
</evidence>
<evidence type="ECO:0000256" key="1">
    <source>
        <dbReference type="ARBA" id="ARBA00000382"/>
    </source>
</evidence>
<evidence type="ECO:0000256" key="15">
    <source>
        <dbReference type="SAM" id="MobiDB-lite"/>
    </source>
</evidence>
<feature type="region of interest" description="Disordered" evidence="15">
    <location>
        <begin position="95"/>
        <end position="116"/>
    </location>
</feature>
<dbReference type="SUPFAM" id="SSF51445">
    <property type="entry name" value="(Trans)glycosidases"/>
    <property type="match status" value="1"/>
</dbReference>
<keyword evidence="5" id="KW-1003">Cell membrane</keyword>
<evidence type="ECO:0000256" key="7">
    <source>
        <dbReference type="ARBA" id="ARBA00023136"/>
    </source>
</evidence>
<dbReference type="GO" id="GO:0042973">
    <property type="term" value="F:glucan endo-1,3-beta-D-glucosidase activity"/>
    <property type="evidence" value="ECO:0007669"/>
    <property type="project" value="UniProtKB-EC"/>
</dbReference>
<dbReference type="GO" id="GO:0005576">
    <property type="term" value="C:extracellular region"/>
    <property type="evidence" value="ECO:0007669"/>
    <property type="project" value="TreeGrafter"/>
</dbReference>
<keyword evidence="9" id="KW-0119">Carbohydrate metabolism</keyword>
<organism evidence="17">
    <name type="scientific">Microbotryum lychnidis-dioicae (strain p1A1 Lamole / MvSl-1064)</name>
    <name type="common">Anther smut fungus</name>
    <dbReference type="NCBI Taxonomy" id="683840"/>
    <lineage>
        <taxon>Eukaryota</taxon>
        <taxon>Fungi</taxon>
        <taxon>Dikarya</taxon>
        <taxon>Basidiomycota</taxon>
        <taxon>Pucciniomycotina</taxon>
        <taxon>Microbotryomycetes</taxon>
        <taxon>Microbotryales</taxon>
        <taxon>Microbotryaceae</taxon>
        <taxon>Microbotryum</taxon>
    </lineage>
</organism>
<dbReference type="GO" id="GO:0005886">
    <property type="term" value="C:plasma membrane"/>
    <property type="evidence" value="ECO:0007669"/>
    <property type="project" value="UniProtKB-SubCell"/>
</dbReference>
<keyword evidence="19" id="KW-1185">Reference proteome</keyword>
<proteinExistence type="inferred from homology"/>
<comment type="similarity">
    <text evidence="3">Belongs to the glycosyl hydrolase 17 family.</text>
</comment>
<keyword evidence="10" id="KW-0961">Cell wall biogenesis/degradation</keyword>
<name>U5GYH6_USTV1</name>
<dbReference type="OrthoDB" id="2537096at2759"/>
<keyword evidence="16" id="KW-0732">Signal</keyword>
<keyword evidence="7" id="KW-0472">Membrane</keyword>